<dbReference type="EMBL" id="LBWK01000001">
    <property type="protein sequence ID" value="KKR06041.1"/>
    <property type="molecule type" value="Genomic_DNA"/>
</dbReference>
<dbReference type="GO" id="GO:0005840">
    <property type="term" value="C:ribosome"/>
    <property type="evidence" value="ECO:0007669"/>
    <property type="project" value="UniProtKB-KW"/>
</dbReference>
<dbReference type="NCBIfam" id="TIGR00061">
    <property type="entry name" value="L21"/>
    <property type="match status" value="1"/>
</dbReference>
<protein>
    <recommendedName>
        <fullName evidence="4">Large ribosomal subunit protein bL21</fullName>
    </recommendedName>
</protein>
<comment type="similarity">
    <text evidence="1 4 5">Belongs to the bacterial ribosomal protein bL21 family.</text>
</comment>
<dbReference type="HAMAP" id="MF_01363">
    <property type="entry name" value="Ribosomal_bL21"/>
    <property type="match status" value="1"/>
</dbReference>
<name>A0A0G0MZM5_9BACT</name>
<dbReference type="GO" id="GO:0006412">
    <property type="term" value="P:translation"/>
    <property type="evidence" value="ECO:0007669"/>
    <property type="project" value="UniProtKB-UniRule"/>
</dbReference>
<keyword evidence="2 4" id="KW-0689">Ribosomal protein</keyword>
<evidence type="ECO:0000313" key="6">
    <source>
        <dbReference type="EMBL" id="KKR06041.1"/>
    </source>
</evidence>
<dbReference type="InterPro" id="IPR036164">
    <property type="entry name" value="bL21-like_sf"/>
</dbReference>
<comment type="function">
    <text evidence="4 5">This protein binds to 23S rRNA in the presence of protein L20.</text>
</comment>
<keyword evidence="4 5" id="KW-0694">RNA-binding</keyword>
<reference evidence="6 7" key="1">
    <citation type="journal article" date="2015" name="Nature">
        <title>rRNA introns, odd ribosomes, and small enigmatic genomes across a large radiation of phyla.</title>
        <authorList>
            <person name="Brown C.T."/>
            <person name="Hug L.A."/>
            <person name="Thomas B.C."/>
            <person name="Sharon I."/>
            <person name="Castelle C.J."/>
            <person name="Singh A."/>
            <person name="Wilkins M.J."/>
            <person name="Williams K.H."/>
            <person name="Banfield J.F."/>
        </authorList>
    </citation>
    <scope>NUCLEOTIDE SEQUENCE [LARGE SCALE GENOMIC DNA]</scope>
</reference>
<dbReference type="InterPro" id="IPR028909">
    <property type="entry name" value="bL21-like"/>
</dbReference>
<evidence type="ECO:0000256" key="2">
    <source>
        <dbReference type="ARBA" id="ARBA00022980"/>
    </source>
</evidence>
<proteinExistence type="inferred from homology"/>
<comment type="subunit">
    <text evidence="4">Part of the 50S ribosomal subunit. Contacts protein L20.</text>
</comment>
<organism evidence="6 7">
    <name type="scientific">candidate division WS6 bacterium GW2011_GWF2_39_15</name>
    <dbReference type="NCBI Taxonomy" id="1619100"/>
    <lineage>
        <taxon>Bacteria</taxon>
        <taxon>Candidatus Dojkabacteria</taxon>
    </lineage>
</organism>
<evidence type="ECO:0000256" key="4">
    <source>
        <dbReference type="HAMAP-Rule" id="MF_01363"/>
    </source>
</evidence>
<dbReference type="SUPFAM" id="SSF141091">
    <property type="entry name" value="L21p-like"/>
    <property type="match status" value="1"/>
</dbReference>
<evidence type="ECO:0000256" key="3">
    <source>
        <dbReference type="ARBA" id="ARBA00023274"/>
    </source>
</evidence>
<dbReference type="GO" id="GO:0005737">
    <property type="term" value="C:cytoplasm"/>
    <property type="evidence" value="ECO:0007669"/>
    <property type="project" value="UniProtKB-ARBA"/>
</dbReference>
<dbReference type="Proteomes" id="UP000034799">
    <property type="component" value="Unassembled WGS sequence"/>
</dbReference>
<comment type="caution">
    <text evidence="6">The sequence shown here is derived from an EMBL/GenBank/DDBJ whole genome shotgun (WGS) entry which is preliminary data.</text>
</comment>
<dbReference type="PANTHER" id="PTHR21349">
    <property type="entry name" value="50S RIBOSOMAL PROTEIN L21"/>
    <property type="match status" value="1"/>
</dbReference>
<dbReference type="GO" id="GO:1990904">
    <property type="term" value="C:ribonucleoprotein complex"/>
    <property type="evidence" value="ECO:0007669"/>
    <property type="project" value="UniProtKB-KW"/>
</dbReference>
<keyword evidence="3 4" id="KW-0687">Ribonucleoprotein</keyword>
<evidence type="ECO:0000256" key="1">
    <source>
        <dbReference type="ARBA" id="ARBA00008563"/>
    </source>
</evidence>
<dbReference type="Pfam" id="PF00829">
    <property type="entry name" value="Ribosomal_L21p"/>
    <property type="match status" value="1"/>
</dbReference>
<gene>
    <name evidence="4" type="primary">rplU</name>
    <name evidence="6" type="ORF">UT34_C0001G0081</name>
</gene>
<sequence length="115" mass="12712">MSETKNVKAEKFAIVDVNGTQIKVTEGLAYELKKVAGAKGSKYSSDKVLLISDGESTIVGKPYITGASVEFTIDSQKKGEKINVFKYKAKARYRRSYGSRAEITRLLVKKIKTSK</sequence>
<dbReference type="PANTHER" id="PTHR21349:SF0">
    <property type="entry name" value="LARGE RIBOSOMAL SUBUNIT PROTEIN BL21M"/>
    <property type="match status" value="1"/>
</dbReference>
<dbReference type="InterPro" id="IPR001787">
    <property type="entry name" value="Ribosomal_bL21"/>
</dbReference>
<dbReference type="STRING" id="1619100.UT34_C0001G0081"/>
<dbReference type="AlphaFoldDB" id="A0A0G0MZM5"/>
<keyword evidence="4 5" id="KW-0699">rRNA-binding</keyword>
<accession>A0A0G0MZM5</accession>
<evidence type="ECO:0000313" key="7">
    <source>
        <dbReference type="Proteomes" id="UP000034799"/>
    </source>
</evidence>
<dbReference type="GO" id="GO:0019843">
    <property type="term" value="F:rRNA binding"/>
    <property type="evidence" value="ECO:0007669"/>
    <property type="project" value="UniProtKB-UniRule"/>
</dbReference>
<dbReference type="GO" id="GO:0003735">
    <property type="term" value="F:structural constituent of ribosome"/>
    <property type="evidence" value="ECO:0007669"/>
    <property type="project" value="InterPro"/>
</dbReference>
<evidence type="ECO:0000256" key="5">
    <source>
        <dbReference type="RuleBase" id="RU000562"/>
    </source>
</evidence>